<sequence length="178" mass="19418">MASKGMGRSTIVNSVFHFRSQASVVNNTTPSERIDLPSKLARGIASRLIFGAGCLSDRSVSCEMTLTTLLVSTKIFERATPPTSNAITKASSWGISSFTVSCSWKVKISHFCGVSSNAVIVGLLIVPREVWEYLSRLSTSLDVIDFPDLRSSRSIDSMQSGRIWLESIVALRKLRSVS</sequence>
<gene>
    <name evidence="1" type="ORF">F2Q68_00035314</name>
</gene>
<reference evidence="1" key="1">
    <citation type="submission" date="2019-12" db="EMBL/GenBank/DDBJ databases">
        <title>Genome sequencing and annotation of Brassica cretica.</title>
        <authorList>
            <person name="Studholme D.J."/>
            <person name="Sarris P.F."/>
        </authorList>
    </citation>
    <scope>NUCLEOTIDE SEQUENCE</scope>
    <source>
        <strain evidence="1">PFS-001/15</strain>
        <tissue evidence="1">Leaf</tissue>
    </source>
</reference>
<name>A0A8S9HAA2_BRACR</name>
<protein>
    <submittedName>
        <fullName evidence="1">Uncharacterized protein</fullName>
    </submittedName>
</protein>
<organism evidence="1 2">
    <name type="scientific">Brassica cretica</name>
    <name type="common">Mustard</name>
    <dbReference type="NCBI Taxonomy" id="69181"/>
    <lineage>
        <taxon>Eukaryota</taxon>
        <taxon>Viridiplantae</taxon>
        <taxon>Streptophyta</taxon>
        <taxon>Embryophyta</taxon>
        <taxon>Tracheophyta</taxon>
        <taxon>Spermatophyta</taxon>
        <taxon>Magnoliopsida</taxon>
        <taxon>eudicotyledons</taxon>
        <taxon>Gunneridae</taxon>
        <taxon>Pentapetalae</taxon>
        <taxon>rosids</taxon>
        <taxon>malvids</taxon>
        <taxon>Brassicales</taxon>
        <taxon>Brassicaceae</taxon>
        <taxon>Brassiceae</taxon>
        <taxon>Brassica</taxon>
    </lineage>
</organism>
<dbReference type="EMBL" id="QGKW02001988">
    <property type="protein sequence ID" value="KAF2553776.1"/>
    <property type="molecule type" value="Genomic_DNA"/>
</dbReference>
<dbReference type="AlphaFoldDB" id="A0A8S9HAA2"/>
<evidence type="ECO:0000313" key="2">
    <source>
        <dbReference type="Proteomes" id="UP000712281"/>
    </source>
</evidence>
<comment type="caution">
    <text evidence="1">The sequence shown here is derived from an EMBL/GenBank/DDBJ whole genome shotgun (WGS) entry which is preliminary data.</text>
</comment>
<accession>A0A8S9HAA2</accession>
<dbReference type="Proteomes" id="UP000712281">
    <property type="component" value="Unassembled WGS sequence"/>
</dbReference>
<evidence type="ECO:0000313" key="1">
    <source>
        <dbReference type="EMBL" id="KAF2553776.1"/>
    </source>
</evidence>
<proteinExistence type="predicted"/>